<dbReference type="InterPro" id="IPR016163">
    <property type="entry name" value="Ald_DH_C"/>
</dbReference>
<dbReference type="InterPro" id="IPR016162">
    <property type="entry name" value="Ald_DH_N"/>
</dbReference>
<dbReference type="AlphaFoldDB" id="K9WVG9"/>
<dbReference type="InterPro" id="IPR016161">
    <property type="entry name" value="Ald_DH/histidinol_DH"/>
</dbReference>
<protein>
    <submittedName>
        <fullName evidence="3">NAD-dependent aldehyde dehydrogenase</fullName>
    </submittedName>
</protein>
<dbReference type="Gene3D" id="3.40.605.10">
    <property type="entry name" value="Aldehyde Dehydrogenase, Chain A, domain 1"/>
    <property type="match status" value="1"/>
</dbReference>
<dbReference type="RefSeq" id="WP_015206763.1">
    <property type="nucleotide sequence ID" value="NC_019757.1"/>
</dbReference>
<dbReference type="HOGENOM" id="CLU_487206_0_0_3"/>
<proteinExistence type="predicted"/>
<dbReference type="Gene3D" id="3.40.309.10">
    <property type="entry name" value="Aldehyde Dehydrogenase, Chain A, domain 2"/>
    <property type="match status" value="1"/>
</dbReference>
<keyword evidence="4" id="KW-1185">Reference proteome</keyword>
<dbReference type="EMBL" id="CP003642">
    <property type="protein sequence ID" value="AFZ23507.1"/>
    <property type="molecule type" value="Genomic_DNA"/>
</dbReference>
<accession>K9WVG9</accession>
<dbReference type="InterPro" id="IPR015590">
    <property type="entry name" value="Aldehyde_DH_dom"/>
</dbReference>
<evidence type="ECO:0000259" key="2">
    <source>
        <dbReference type="Pfam" id="PF00171"/>
    </source>
</evidence>
<dbReference type="KEGG" id="csg:Cylst_1206"/>
<dbReference type="GO" id="GO:0016620">
    <property type="term" value="F:oxidoreductase activity, acting on the aldehyde or oxo group of donors, NAD or NADP as acceptor"/>
    <property type="evidence" value="ECO:0007669"/>
    <property type="project" value="InterPro"/>
</dbReference>
<reference evidence="3 4" key="1">
    <citation type="submission" date="2012-06" db="EMBL/GenBank/DDBJ databases">
        <title>Finished chromosome of genome of Cylindrospermum stagnale PCC 7417.</title>
        <authorList>
            <consortium name="US DOE Joint Genome Institute"/>
            <person name="Gugger M."/>
            <person name="Coursin T."/>
            <person name="Rippka R."/>
            <person name="Tandeau De Marsac N."/>
            <person name="Huntemann M."/>
            <person name="Wei C.-L."/>
            <person name="Han J."/>
            <person name="Detter J.C."/>
            <person name="Han C."/>
            <person name="Tapia R."/>
            <person name="Chen A."/>
            <person name="Kyrpides N."/>
            <person name="Mavromatis K."/>
            <person name="Markowitz V."/>
            <person name="Szeto E."/>
            <person name="Ivanova N."/>
            <person name="Pagani I."/>
            <person name="Pati A."/>
            <person name="Goodwin L."/>
            <person name="Nordberg H.P."/>
            <person name="Cantor M.N."/>
            <person name="Hua S.X."/>
            <person name="Woyke T."/>
            <person name="Kerfeld C.A."/>
        </authorList>
    </citation>
    <scope>NUCLEOTIDE SEQUENCE [LARGE SCALE GENOMIC DNA]</scope>
    <source>
        <strain evidence="3 4">PCC 7417</strain>
    </source>
</reference>
<sequence>MKEIINQKNIASVKATSFESADALVSRLTNRKDAWIHLGIPERITYLRYCLDGVQKVAAKWVEVTCQAKGIDPTKPLAGEEWMAGPMIILRNLQQLIRALEAGGQPKPKRWSTRSDGQVVAQVLPESLMDKILWMGFSAEVWIELGKSPTQGAIYRKKHALGRVTLILEAGNNLSLSLTDTLYKLFVEDQVVILKMSQISDYDGPFVEEAFRSLVEDGFFSVVYGDAALGSYLCHHPEIDTVHMTGSDRTHDAIVWGNTFEERSHRQAINQPLLTKPITSGLGCVTPVLVVPGRWSKSDLRFQARHVASMVTHNASFNCDAAKVLVTAKGWEQREAFLAALHEELAAIPTRKAYYPGARERYLGFLDQYPQAQPLVSADQECIPWTVIPDVPPVVGEYALNYEAFCGLLAEVSLDVSEPGEFLAKAVNFANEKVKGTLSCVLLVHPTTEKAYSTELDQAISLLRYGGIGVNIWTGIIYALGVTTWGAFPGNSLTNIGSGRGVIHNTYLFDYPQKSVVRSPFRIFPTPAWFATHKNLLQLGERITEFEANPRWSKLPGVILAALKG</sequence>
<keyword evidence="1" id="KW-0560">Oxidoreductase</keyword>
<dbReference type="OrthoDB" id="136308at2"/>
<dbReference type="Pfam" id="PF00171">
    <property type="entry name" value="Aldedh"/>
    <property type="match status" value="1"/>
</dbReference>
<dbReference type="eggNOG" id="COG1012">
    <property type="taxonomic scope" value="Bacteria"/>
</dbReference>
<evidence type="ECO:0000313" key="4">
    <source>
        <dbReference type="Proteomes" id="UP000010475"/>
    </source>
</evidence>
<gene>
    <name evidence="3" type="ORF">Cylst_1206</name>
</gene>
<name>K9WVG9_9NOST</name>
<evidence type="ECO:0000313" key="3">
    <source>
        <dbReference type="EMBL" id="AFZ23507.1"/>
    </source>
</evidence>
<dbReference type="STRING" id="56107.Cylst_1206"/>
<dbReference type="Proteomes" id="UP000010475">
    <property type="component" value="Chromosome"/>
</dbReference>
<organism evidence="3 4">
    <name type="scientific">Cylindrospermum stagnale PCC 7417</name>
    <dbReference type="NCBI Taxonomy" id="56107"/>
    <lineage>
        <taxon>Bacteria</taxon>
        <taxon>Bacillati</taxon>
        <taxon>Cyanobacteriota</taxon>
        <taxon>Cyanophyceae</taxon>
        <taxon>Nostocales</taxon>
        <taxon>Nostocaceae</taxon>
        <taxon>Cylindrospermum</taxon>
    </lineage>
</organism>
<feature type="domain" description="Aldehyde dehydrogenase" evidence="2">
    <location>
        <begin position="191"/>
        <end position="348"/>
    </location>
</feature>
<evidence type="ECO:0000256" key="1">
    <source>
        <dbReference type="ARBA" id="ARBA00023002"/>
    </source>
</evidence>
<dbReference type="SUPFAM" id="SSF53720">
    <property type="entry name" value="ALDH-like"/>
    <property type="match status" value="1"/>
</dbReference>